<organism evidence="1 2">
    <name type="scientific">Cordylochernes scorpioides</name>
    <dbReference type="NCBI Taxonomy" id="51811"/>
    <lineage>
        <taxon>Eukaryota</taxon>
        <taxon>Metazoa</taxon>
        <taxon>Ecdysozoa</taxon>
        <taxon>Arthropoda</taxon>
        <taxon>Chelicerata</taxon>
        <taxon>Arachnida</taxon>
        <taxon>Pseudoscorpiones</taxon>
        <taxon>Cheliferoidea</taxon>
        <taxon>Chernetidae</taxon>
        <taxon>Cordylochernes</taxon>
    </lineage>
</organism>
<accession>A0ABY6LNY8</accession>
<gene>
    <name evidence="1" type="ORF">LAZ67_20001194</name>
</gene>
<sequence length="134" mass="14621">MHTEPEEAQEPGRHSVGDDTYAFSVNGRLVDNGEAASTRKKRTSSILLCDELGFTILIQKQNGNLFFGALQNHLLLRKFAELEVLENKWARSVLDLTAALVAAVLAPPCLRGFMQDAEFSSVNPQLSPGSGATY</sequence>
<evidence type="ECO:0000313" key="2">
    <source>
        <dbReference type="Proteomes" id="UP001235939"/>
    </source>
</evidence>
<reference evidence="1 2" key="1">
    <citation type="submission" date="2022-01" db="EMBL/GenBank/DDBJ databases">
        <title>A chromosomal length assembly of Cordylochernes scorpioides.</title>
        <authorList>
            <person name="Zeh D."/>
            <person name="Zeh J."/>
        </authorList>
    </citation>
    <scope>NUCLEOTIDE SEQUENCE [LARGE SCALE GENOMIC DNA]</scope>
    <source>
        <strain evidence="1">IN4F17</strain>
        <tissue evidence="1">Whole Body</tissue>
    </source>
</reference>
<dbReference type="Proteomes" id="UP001235939">
    <property type="component" value="Chromosome 20"/>
</dbReference>
<protein>
    <submittedName>
        <fullName evidence="1">Uncharacterized protein</fullName>
    </submittedName>
</protein>
<evidence type="ECO:0000313" key="1">
    <source>
        <dbReference type="EMBL" id="UYV81440.1"/>
    </source>
</evidence>
<keyword evidence="2" id="KW-1185">Reference proteome</keyword>
<name>A0ABY6LNY8_9ARAC</name>
<proteinExistence type="predicted"/>
<dbReference type="EMBL" id="CP092882">
    <property type="protein sequence ID" value="UYV81440.1"/>
    <property type="molecule type" value="Genomic_DNA"/>
</dbReference>